<keyword evidence="4 6" id="KW-1133">Transmembrane helix</keyword>
<keyword evidence="2" id="KW-1003">Cell membrane</keyword>
<feature type="domain" description="ABC-2 type transporter transmembrane" evidence="7">
    <location>
        <begin position="19"/>
        <end position="381"/>
    </location>
</feature>
<feature type="transmembrane region" description="Helical" evidence="6">
    <location>
        <begin position="229"/>
        <end position="252"/>
    </location>
</feature>
<evidence type="ECO:0000259" key="7">
    <source>
        <dbReference type="Pfam" id="PF12698"/>
    </source>
</evidence>
<dbReference type="RefSeq" id="WP_133430053.1">
    <property type="nucleotide sequence ID" value="NZ_BMCC01000003.1"/>
</dbReference>
<feature type="transmembrane region" description="Helical" evidence="6">
    <location>
        <begin position="304"/>
        <end position="326"/>
    </location>
</feature>
<gene>
    <name evidence="8" type="ORF">ERX37_07515</name>
</gene>
<keyword evidence="9" id="KW-1185">Reference proteome</keyword>
<dbReference type="Pfam" id="PF12698">
    <property type="entry name" value="ABC2_membrane_3"/>
    <property type="match status" value="1"/>
</dbReference>
<evidence type="ECO:0000256" key="6">
    <source>
        <dbReference type="SAM" id="Phobius"/>
    </source>
</evidence>
<comment type="subcellular location">
    <subcellularLocation>
        <location evidence="1">Cell membrane</location>
        <topology evidence="1">Multi-pass membrane protein</topology>
    </subcellularLocation>
</comment>
<evidence type="ECO:0000313" key="8">
    <source>
        <dbReference type="EMBL" id="TDM02041.1"/>
    </source>
</evidence>
<evidence type="ECO:0000256" key="3">
    <source>
        <dbReference type="ARBA" id="ARBA00022692"/>
    </source>
</evidence>
<evidence type="ECO:0000256" key="4">
    <source>
        <dbReference type="ARBA" id="ARBA00022989"/>
    </source>
</evidence>
<keyword evidence="5 6" id="KW-0472">Membrane</keyword>
<dbReference type="GO" id="GO:0140359">
    <property type="term" value="F:ABC-type transporter activity"/>
    <property type="evidence" value="ECO:0007669"/>
    <property type="project" value="InterPro"/>
</dbReference>
<feature type="transmembrane region" description="Helical" evidence="6">
    <location>
        <begin position="173"/>
        <end position="194"/>
    </location>
</feature>
<keyword evidence="3 6" id="KW-0812">Transmembrane</keyword>
<evidence type="ECO:0000256" key="1">
    <source>
        <dbReference type="ARBA" id="ARBA00004651"/>
    </source>
</evidence>
<dbReference type="AlphaFoldDB" id="A0A4R6BKD5"/>
<sequence>MNKFMSTFSMTYLKKVTSKSFIITTLILMLAVIGLSNIDKIIDFFDHSEDDVIAVAAPPELQDAFIKLYQQTDKEMNFKKTDRAAGKKGIEDEIYKQLIEIKENKGRLNATVYSKDSADIKPVQTILSTLQSSRIAQTLDLSPAELNSLTAPADVSEQLIGSQDKQLDDQQKFINTAIVYIGLFLIFMVSLNYASQIATEIAMEKSSRVIEMIVTSVSPVNHLMAKISAILAVALTQMLAVGLTIVASIYLLDLGDVLKSFDVTIGPETTSIIIYTVIFLLLGLMMNVSVSAIIGALTNRVEDIAQAVMPVTFINLAAFYIAIFNLSTPDNMLVKVTSYIPLFTPMVMLLRKLSVHTSDFEMMIGIVISIVTVILALLLAARIYKGSVFSYGKGLINNFRQALKMK</sequence>
<proteinExistence type="predicted"/>
<dbReference type="EMBL" id="SCWE01000002">
    <property type="protein sequence ID" value="TDM02041.1"/>
    <property type="molecule type" value="Genomic_DNA"/>
</dbReference>
<feature type="transmembrane region" description="Helical" evidence="6">
    <location>
        <begin position="362"/>
        <end position="384"/>
    </location>
</feature>
<evidence type="ECO:0000313" key="9">
    <source>
        <dbReference type="Proteomes" id="UP000295328"/>
    </source>
</evidence>
<dbReference type="PANTHER" id="PTHR30294:SF29">
    <property type="entry name" value="MULTIDRUG ABC TRANSPORTER PERMEASE YBHS-RELATED"/>
    <property type="match status" value="1"/>
</dbReference>
<feature type="transmembrane region" description="Helical" evidence="6">
    <location>
        <begin position="272"/>
        <end position="297"/>
    </location>
</feature>
<dbReference type="OrthoDB" id="9768837at2"/>
<name>A0A4R6BKD5_9STAP</name>
<protein>
    <submittedName>
        <fullName evidence="8">ABC transporter permease</fullName>
    </submittedName>
</protein>
<dbReference type="Proteomes" id="UP000295328">
    <property type="component" value="Unassembled WGS sequence"/>
</dbReference>
<dbReference type="PANTHER" id="PTHR30294">
    <property type="entry name" value="MEMBRANE COMPONENT OF ABC TRANSPORTER YHHJ-RELATED"/>
    <property type="match status" value="1"/>
</dbReference>
<accession>A0A4R6BKD5</accession>
<dbReference type="InterPro" id="IPR013525">
    <property type="entry name" value="ABC2_TM"/>
</dbReference>
<comment type="caution">
    <text evidence="8">The sequence shown here is derived from an EMBL/GenBank/DDBJ whole genome shotgun (WGS) entry which is preliminary data.</text>
</comment>
<dbReference type="InterPro" id="IPR051449">
    <property type="entry name" value="ABC-2_transporter_component"/>
</dbReference>
<evidence type="ECO:0000256" key="5">
    <source>
        <dbReference type="ARBA" id="ARBA00023136"/>
    </source>
</evidence>
<organism evidence="8 9">
    <name type="scientific">Macrococcus hajekii</name>
    <dbReference type="NCBI Taxonomy" id="198482"/>
    <lineage>
        <taxon>Bacteria</taxon>
        <taxon>Bacillati</taxon>
        <taxon>Bacillota</taxon>
        <taxon>Bacilli</taxon>
        <taxon>Bacillales</taxon>
        <taxon>Staphylococcaceae</taxon>
        <taxon>Macrococcus</taxon>
    </lineage>
</organism>
<reference evidence="8 9" key="1">
    <citation type="submission" date="2019-01" db="EMBL/GenBank/DDBJ databases">
        <title>Draft genome sequences of the type strains of six Macrococcus species.</title>
        <authorList>
            <person name="Mazhar S."/>
            <person name="Altermann E."/>
            <person name="Hill C."/>
            <person name="Mcauliffe O."/>
        </authorList>
    </citation>
    <scope>NUCLEOTIDE SEQUENCE [LARGE SCALE GENOMIC DNA]</scope>
    <source>
        <strain evidence="8 9">CCM4809</strain>
    </source>
</reference>
<dbReference type="GO" id="GO:0005886">
    <property type="term" value="C:plasma membrane"/>
    <property type="evidence" value="ECO:0007669"/>
    <property type="project" value="UniProtKB-SubCell"/>
</dbReference>
<evidence type="ECO:0000256" key="2">
    <source>
        <dbReference type="ARBA" id="ARBA00022475"/>
    </source>
</evidence>